<evidence type="ECO:0000313" key="2">
    <source>
        <dbReference type="EMBL" id="RWR26295.1"/>
    </source>
</evidence>
<protein>
    <submittedName>
        <fullName evidence="2">Uncharacterized protein</fullName>
    </submittedName>
</protein>
<accession>A0A443K0Q3</accession>
<dbReference type="RefSeq" id="WP_128234006.1">
    <property type="nucleotide sequence ID" value="NZ_SAUY01000048.1"/>
</dbReference>
<proteinExistence type="predicted"/>
<feature type="transmembrane region" description="Helical" evidence="1">
    <location>
        <begin position="66"/>
        <end position="87"/>
    </location>
</feature>
<sequence length="135" mass="15108">MKRAIFNACDEWWRGFLSAYGETLGAALTLVSFFMAFFVGALNFMVRRSMADVVANPGLGEFNKVVMEYAGTVGMAAAVVGFIGHWLRRKGIDEANKAIIEDLRSARQIDKIISDYSHEKLLRALIEAFRRSPRA</sequence>
<keyword evidence="1" id="KW-0812">Transmembrane</keyword>
<reference evidence="2 3" key="1">
    <citation type="submission" date="2019-01" db="EMBL/GenBank/DDBJ databases">
        <title>Sinorhodobacter populi sp. nov. isolated from the symptomatic bark tissue of Populus euramericana canker.</title>
        <authorList>
            <person name="Xu G."/>
        </authorList>
    </citation>
    <scope>NUCLEOTIDE SEQUENCE [LARGE SCALE GENOMIC DNA]</scope>
    <source>
        <strain evidence="2 3">07D10-4-3</strain>
    </source>
</reference>
<gene>
    <name evidence="2" type="ORF">D2T29_20900</name>
</gene>
<name>A0A443K0Q3_9RHOB</name>
<comment type="caution">
    <text evidence="2">The sequence shown here is derived from an EMBL/GenBank/DDBJ whole genome shotgun (WGS) entry which is preliminary data.</text>
</comment>
<evidence type="ECO:0000313" key="3">
    <source>
        <dbReference type="Proteomes" id="UP000284451"/>
    </source>
</evidence>
<feature type="transmembrane region" description="Helical" evidence="1">
    <location>
        <begin position="24"/>
        <end position="46"/>
    </location>
</feature>
<keyword evidence="1" id="KW-0472">Membrane</keyword>
<reference evidence="2 3" key="2">
    <citation type="submission" date="2019-01" db="EMBL/GenBank/DDBJ databases">
        <authorList>
            <person name="Li Y."/>
        </authorList>
    </citation>
    <scope>NUCLEOTIDE SEQUENCE [LARGE SCALE GENOMIC DNA]</scope>
    <source>
        <strain evidence="2 3">07D10-4-3</strain>
    </source>
</reference>
<dbReference type="Proteomes" id="UP000284451">
    <property type="component" value="Unassembled WGS sequence"/>
</dbReference>
<dbReference type="EMBL" id="SAUY01000048">
    <property type="protein sequence ID" value="RWR26295.1"/>
    <property type="molecule type" value="Genomic_DNA"/>
</dbReference>
<keyword evidence="1" id="KW-1133">Transmembrane helix</keyword>
<organism evidence="2 3">
    <name type="scientific">Paenirhodobacter populi</name>
    <dbReference type="NCBI Taxonomy" id="2306993"/>
    <lineage>
        <taxon>Bacteria</taxon>
        <taxon>Pseudomonadati</taxon>
        <taxon>Pseudomonadota</taxon>
        <taxon>Alphaproteobacteria</taxon>
        <taxon>Rhodobacterales</taxon>
        <taxon>Rhodobacter group</taxon>
        <taxon>Paenirhodobacter</taxon>
    </lineage>
</organism>
<evidence type="ECO:0000256" key="1">
    <source>
        <dbReference type="SAM" id="Phobius"/>
    </source>
</evidence>
<dbReference type="AlphaFoldDB" id="A0A443K0Q3"/>